<comment type="similarity">
    <text evidence="1 2">Belongs to the small heat shock protein (HSP20) family.</text>
</comment>
<evidence type="ECO:0000256" key="1">
    <source>
        <dbReference type="PROSITE-ProRule" id="PRU00285"/>
    </source>
</evidence>
<dbReference type="CDD" id="cd06471">
    <property type="entry name" value="ACD_LpsHSP_like"/>
    <property type="match status" value="1"/>
</dbReference>
<comment type="caution">
    <text evidence="4">The sequence shown here is derived from an EMBL/GenBank/DDBJ whole genome shotgun (WGS) entry which is preliminary data.</text>
</comment>
<evidence type="ECO:0000313" key="4">
    <source>
        <dbReference type="EMBL" id="GLC30433.1"/>
    </source>
</evidence>
<evidence type="ECO:0000313" key="5">
    <source>
        <dbReference type="Proteomes" id="UP001208567"/>
    </source>
</evidence>
<name>A0ABQ5N5E7_9CLOT</name>
<keyword evidence="5" id="KW-1185">Reference proteome</keyword>
<dbReference type="Proteomes" id="UP001208567">
    <property type="component" value="Unassembled WGS sequence"/>
</dbReference>
<sequence length="151" mass="17815">MFEMAPFRRNNNLAKGNDYFTKLYTNFFDDDFFNSMSEFDNATEGNLRIDLKETDNNYLVEADLPGVKKDAIDIEYSNNYLTINAKRDETAEDKAENYVRKERHYGEYKRRFYVDNVDENKVDASFTDGVLKITLPKVHNESVNRKKINIH</sequence>
<proteinExistence type="inferred from homology"/>
<dbReference type="NCBIfam" id="NF042420">
    <property type="entry name" value="Hsp18_Clos"/>
    <property type="match status" value="1"/>
</dbReference>
<evidence type="ECO:0000259" key="3">
    <source>
        <dbReference type="PROSITE" id="PS01031"/>
    </source>
</evidence>
<dbReference type="Gene3D" id="2.60.40.790">
    <property type="match status" value="1"/>
</dbReference>
<dbReference type="InterPro" id="IPR008978">
    <property type="entry name" value="HSP20-like_chaperone"/>
</dbReference>
<evidence type="ECO:0000256" key="2">
    <source>
        <dbReference type="RuleBase" id="RU003616"/>
    </source>
</evidence>
<dbReference type="Pfam" id="PF00011">
    <property type="entry name" value="HSP20"/>
    <property type="match status" value="1"/>
</dbReference>
<dbReference type="EMBL" id="BRXR01000001">
    <property type="protein sequence ID" value="GLC30433.1"/>
    <property type="molecule type" value="Genomic_DNA"/>
</dbReference>
<organism evidence="4 5">
    <name type="scientific">Clostridium omnivorum</name>
    <dbReference type="NCBI Taxonomy" id="1604902"/>
    <lineage>
        <taxon>Bacteria</taxon>
        <taxon>Bacillati</taxon>
        <taxon>Bacillota</taxon>
        <taxon>Clostridia</taxon>
        <taxon>Eubacteriales</taxon>
        <taxon>Clostridiaceae</taxon>
        <taxon>Clostridium</taxon>
    </lineage>
</organism>
<dbReference type="InterPro" id="IPR053570">
    <property type="entry name" value="sHSP/HSP20"/>
</dbReference>
<dbReference type="InterPro" id="IPR002068">
    <property type="entry name" value="A-crystallin/Hsp20_dom"/>
</dbReference>
<dbReference type="PANTHER" id="PTHR11527">
    <property type="entry name" value="HEAT-SHOCK PROTEIN 20 FAMILY MEMBER"/>
    <property type="match status" value="1"/>
</dbReference>
<gene>
    <name evidence="4" type="ORF">bsdE14_18430</name>
</gene>
<dbReference type="InterPro" id="IPR031107">
    <property type="entry name" value="Small_HSP"/>
</dbReference>
<dbReference type="PROSITE" id="PS01031">
    <property type="entry name" value="SHSP"/>
    <property type="match status" value="1"/>
</dbReference>
<protein>
    <submittedName>
        <fullName evidence="4">Heat-shock protein</fullName>
    </submittedName>
</protein>
<accession>A0ABQ5N5E7</accession>
<reference evidence="4 5" key="1">
    <citation type="journal article" date="2024" name="Int. J. Syst. Evol. Microbiol.">
        <title>Clostridium omnivorum sp. nov., isolated from anoxic soil under the treatment of reductive soil disinfestation.</title>
        <authorList>
            <person name="Ueki A."/>
            <person name="Tonouchi A."/>
            <person name="Kaku N."/>
            <person name="Honma S."/>
            <person name="Ueki K."/>
        </authorList>
    </citation>
    <scope>NUCLEOTIDE SEQUENCE [LARGE SCALE GENOMIC DNA]</scope>
    <source>
        <strain evidence="4 5">E14</strain>
    </source>
</reference>
<dbReference type="RefSeq" id="WP_264849697.1">
    <property type="nucleotide sequence ID" value="NZ_BRXR01000001.1"/>
</dbReference>
<feature type="domain" description="SHSP" evidence="3">
    <location>
        <begin position="40"/>
        <end position="151"/>
    </location>
</feature>
<dbReference type="SUPFAM" id="SSF49764">
    <property type="entry name" value="HSP20-like chaperones"/>
    <property type="match status" value="1"/>
</dbReference>